<keyword evidence="1" id="KW-0479">Metal-binding</keyword>
<comment type="caution">
    <text evidence="6">The sequence shown here is derived from an EMBL/GenBank/DDBJ whole genome shotgun (WGS) entry which is preliminary data.</text>
</comment>
<feature type="domain" description="MYND-type" evidence="5">
    <location>
        <begin position="399"/>
        <end position="441"/>
    </location>
</feature>
<proteinExistence type="predicted"/>
<dbReference type="Pfam" id="PF01753">
    <property type="entry name" value="zf-MYND"/>
    <property type="match status" value="1"/>
</dbReference>
<dbReference type="PROSITE" id="PS50865">
    <property type="entry name" value="ZF_MYND_2"/>
    <property type="match status" value="1"/>
</dbReference>
<dbReference type="Gene3D" id="6.10.140.2220">
    <property type="match status" value="1"/>
</dbReference>
<dbReference type="Proteomes" id="UP001383192">
    <property type="component" value="Unassembled WGS sequence"/>
</dbReference>
<evidence type="ECO:0000256" key="3">
    <source>
        <dbReference type="ARBA" id="ARBA00022833"/>
    </source>
</evidence>
<protein>
    <recommendedName>
        <fullName evidence="5">MYND-type domain-containing protein</fullName>
    </recommendedName>
</protein>
<dbReference type="GO" id="GO:0008270">
    <property type="term" value="F:zinc ion binding"/>
    <property type="evidence" value="ECO:0007669"/>
    <property type="project" value="UniProtKB-KW"/>
</dbReference>
<dbReference type="SUPFAM" id="SSF144232">
    <property type="entry name" value="HIT/MYND zinc finger-like"/>
    <property type="match status" value="1"/>
</dbReference>
<evidence type="ECO:0000313" key="7">
    <source>
        <dbReference type="Proteomes" id="UP001383192"/>
    </source>
</evidence>
<dbReference type="InterPro" id="IPR002893">
    <property type="entry name" value="Znf_MYND"/>
</dbReference>
<reference evidence="6 7" key="1">
    <citation type="submission" date="2024-01" db="EMBL/GenBank/DDBJ databases">
        <title>A draft genome for a cacao thread blight-causing isolate of Paramarasmius palmivorus.</title>
        <authorList>
            <person name="Baruah I.K."/>
            <person name="Bukari Y."/>
            <person name="Amoako-Attah I."/>
            <person name="Meinhardt L.W."/>
            <person name="Bailey B.A."/>
            <person name="Cohen S.P."/>
        </authorList>
    </citation>
    <scope>NUCLEOTIDE SEQUENCE [LARGE SCALE GENOMIC DNA]</scope>
    <source>
        <strain evidence="6 7">GH-12</strain>
    </source>
</reference>
<accession>A0AAW0BGS0</accession>
<evidence type="ECO:0000259" key="5">
    <source>
        <dbReference type="PROSITE" id="PS50865"/>
    </source>
</evidence>
<keyword evidence="2 4" id="KW-0863">Zinc-finger</keyword>
<name>A0AAW0BGS0_9AGAR</name>
<evidence type="ECO:0000256" key="2">
    <source>
        <dbReference type="ARBA" id="ARBA00022771"/>
    </source>
</evidence>
<gene>
    <name evidence="6" type="ORF">VNI00_016097</name>
</gene>
<evidence type="ECO:0000256" key="1">
    <source>
        <dbReference type="ARBA" id="ARBA00022723"/>
    </source>
</evidence>
<dbReference type="AlphaFoldDB" id="A0AAW0BGS0"/>
<sequence>MSGPLGAMNRLVNILSNTPIPNYFAPNTRLREQKIRAVTEAITSASSWITAAPLGQQLLWRQGSHRLWPHVHPWLTWFIRAFFLAKRGNGIVVVPLSSQQLAVLGVVLGAMGIARPHYGQQHDLLGVAPRFVDAAVELCLKLALLENQHSEILGFTEVWLAFARLIVSPKSVESIRTAIKSLGDRYNAVAIVLQRVQSECRGDIEVSHSSTVSIGYFLSFSSTFLSDESGFPRELYAGNAITLLASTMLKIAGALHAMSPDDVAPAIQCLVSCGNVLHHSFCDSYKWVQQAVKGKLIPAIAFFVTFPNHRLADSMNSDLVRVYVAILTTVKAYLYIRSIRNIVGSSIHETRVLWKKLPRDHPLRTAFKNLYQDAVKFKQLMGEFWTSADYWLCNRGTQCPRASRITKEDVDWRACSSCDVVMYCSKKCQIIDWKSVHRETCKRLQPVTLGHRSFLLQSDQLFIKFLSIRVIEESWYDIEQHAQQGKAILVDFCSDVLSPTWSGIEMPSQVTVPLKEGEVRVKVHVPGSAGSYIYDCTAVAATKTEPLVDTVELATVELV</sequence>
<organism evidence="6 7">
    <name type="scientific">Paramarasmius palmivorus</name>
    <dbReference type="NCBI Taxonomy" id="297713"/>
    <lineage>
        <taxon>Eukaryota</taxon>
        <taxon>Fungi</taxon>
        <taxon>Dikarya</taxon>
        <taxon>Basidiomycota</taxon>
        <taxon>Agaricomycotina</taxon>
        <taxon>Agaricomycetes</taxon>
        <taxon>Agaricomycetidae</taxon>
        <taxon>Agaricales</taxon>
        <taxon>Marasmiineae</taxon>
        <taxon>Marasmiaceae</taxon>
        <taxon>Paramarasmius</taxon>
    </lineage>
</organism>
<evidence type="ECO:0000313" key="6">
    <source>
        <dbReference type="EMBL" id="KAK7025315.1"/>
    </source>
</evidence>
<keyword evidence="7" id="KW-1185">Reference proteome</keyword>
<keyword evidence="3" id="KW-0862">Zinc</keyword>
<dbReference type="EMBL" id="JAYKXP010000117">
    <property type="protein sequence ID" value="KAK7025315.1"/>
    <property type="molecule type" value="Genomic_DNA"/>
</dbReference>
<evidence type="ECO:0000256" key="4">
    <source>
        <dbReference type="PROSITE-ProRule" id="PRU00134"/>
    </source>
</evidence>